<dbReference type="InterPro" id="IPR035914">
    <property type="entry name" value="Sperma_CUB_dom_sf"/>
</dbReference>
<evidence type="ECO:0000313" key="23">
    <source>
        <dbReference type="EMBL" id="OXA41864.1"/>
    </source>
</evidence>
<dbReference type="PANTHER" id="PTHR24252:SF7">
    <property type="entry name" value="HYALIN"/>
    <property type="match status" value="1"/>
</dbReference>
<protein>
    <recommendedName>
        <fullName evidence="16">Vitamin K-dependent protein C</fullName>
        <ecNumber evidence="15">3.4.21.69</ecNumber>
    </recommendedName>
    <alternativeName>
        <fullName evidence="19">Anticoagulant protein C</fullName>
    </alternativeName>
    <alternativeName>
        <fullName evidence="17">Autoprothrombin IIA</fullName>
    </alternativeName>
    <alternativeName>
        <fullName evidence="18">Blood coagulation factor XIV</fullName>
    </alternativeName>
</protein>
<organism evidence="23 24">
    <name type="scientific">Folsomia candida</name>
    <name type="common">Springtail</name>
    <dbReference type="NCBI Taxonomy" id="158441"/>
    <lineage>
        <taxon>Eukaryota</taxon>
        <taxon>Metazoa</taxon>
        <taxon>Ecdysozoa</taxon>
        <taxon>Arthropoda</taxon>
        <taxon>Hexapoda</taxon>
        <taxon>Collembola</taxon>
        <taxon>Entomobryomorpha</taxon>
        <taxon>Isotomoidea</taxon>
        <taxon>Isotomidae</taxon>
        <taxon>Proisotominae</taxon>
        <taxon>Folsomia</taxon>
    </lineage>
</organism>
<evidence type="ECO:0000256" key="9">
    <source>
        <dbReference type="ARBA" id="ARBA00022825"/>
    </source>
</evidence>
<dbReference type="GO" id="GO:0004252">
    <property type="term" value="F:serine-type endopeptidase activity"/>
    <property type="evidence" value="ECO:0007669"/>
    <property type="project" value="UniProtKB-EC"/>
</dbReference>
<evidence type="ECO:0000256" key="10">
    <source>
        <dbReference type="ARBA" id="ARBA00023034"/>
    </source>
</evidence>
<dbReference type="STRING" id="158441.A0A226DAJ1"/>
<dbReference type="GO" id="GO:0005576">
    <property type="term" value="C:extracellular region"/>
    <property type="evidence" value="ECO:0007669"/>
    <property type="project" value="UniProtKB-SubCell"/>
</dbReference>
<dbReference type="GO" id="GO:0007599">
    <property type="term" value="P:hemostasis"/>
    <property type="evidence" value="ECO:0007669"/>
    <property type="project" value="UniProtKB-KW"/>
</dbReference>
<dbReference type="EMBL" id="LNIX01000028">
    <property type="protein sequence ID" value="OXA41864.1"/>
    <property type="molecule type" value="Genomic_DNA"/>
</dbReference>
<dbReference type="OMA" id="NSATWCK"/>
<dbReference type="FunFam" id="2.40.10.10:FF:000011">
    <property type="entry name" value="Coagulation factor X"/>
    <property type="match status" value="1"/>
</dbReference>
<dbReference type="Proteomes" id="UP000198287">
    <property type="component" value="Unassembled WGS sequence"/>
</dbReference>
<evidence type="ECO:0000256" key="20">
    <source>
        <dbReference type="PROSITE-ProRule" id="PRU00059"/>
    </source>
</evidence>
<evidence type="ECO:0000256" key="17">
    <source>
        <dbReference type="ARBA" id="ARBA00041306"/>
    </source>
</evidence>
<evidence type="ECO:0000256" key="15">
    <source>
        <dbReference type="ARBA" id="ARBA00038995"/>
    </source>
</evidence>
<dbReference type="InterPro" id="IPR043504">
    <property type="entry name" value="Peptidase_S1_PA_chymotrypsin"/>
</dbReference>
<keyword evidence="5" id="KW-0645">Protease</keyword>
<dbReference type="SUPFAM" id="SSF50494">
    <property type="entry name" value="Trypsin-like serine proteases"/>
    <property type="match status" value="1"/>
</dbReference>
<dbReference type="AlphaFoldDB" id="A0A226DAJ1"/>
<dbReference type="GO" id="GO:0006508">
    <property type="term" value="P:proteolysis"/>
    <property type="evidence" value="ECO:0007669"/>
    <property type="project" value="UniProtKB-KW"/>
</dbReference>
<dbReference type="GO" id="GO:0005783">
    <property type="term" value="C:endoplasmic reticulum"/>
    <property type="evidence" value="ECO:0007669"/>
    <property type="project" value="UniProtKB-SubCell"/>
</dbReference>
<dbReference type="SMART" id="SM00042">
    <property type="entry name" value="CUB"/>
    <property type="match status" value="1"/>
</dbReference>
<comment type="subcellular location">
    <subcellularLocation>
        <location evidence="1">Endoplasmic reticulum</location>
    </subcellularLocation>
    <subcellularLocation>
        <location evidence="2">Golgi apparatus</location>
    </subcellularLocation>
    <subcellularLocation>
        <location evidence="3">Secreted</location>
    </subcellularLocation>
</comment>
<dbReference type="EC" id="3.4.21.69" evidence="15"/>
<sequence>MFYFISDFPMDEYYQNCGNTYRLIQKPWKMISPYYSKKQYGENVTCKWTFIGDTNCTPEFSCRKFELRKLDDDCSTEYVKVSDGFGGEQSFCGKQTFEKPIRASQGTRDLFVEFKSAEDAKFPEKTAGFFCEAKCSKNIGELIDRLCGIQNKDDRIVGGEDAKMNEFPWQTAIILAGTRSPMCGGSVINDRFILTAAHCFALQPKKVKAEAIEVLIHAWLLDQTLKGNWADKPLGELGSIQSSGYNLTKVTDEQEHSQRFKVAEIINHPLFTSKYDYDVSLLRLEKKIDLSAADAPTPICLPGPGQYEQTFEAETPTVIGWGMAADNAGGTTRVLQKLKVPVINLKVCQSWMSSVLTQRMLCAGYENGEKDACMGDSGGPLGYQQPNKQWKQIGVVSWGEGCARKHRPGYYSRLTELIQWVNHHTLDNSATWCKDTKA</sequence>
<keyword evidence="10" id="KW-0333">Golgi apparatus</keyword>
<accession>A0A226DAJ1</accession>
<dbReference type="GO" id="GO:0005794">
    <property type="term" value="C:Golgi apparatus"/>
    <property type="evidence" value="ECO:0007669"/>
    <property type="project" value="UniProtKB-SubCell"/>
</dbReference>
<dbReference type="InterPro" id="IPR001314">
    <property type="entry name" value="Peptidase_S1A"/>
</dbReference>
<keyword evidence="6" id="KW-0356">Hemostasis</keyword>
<gene>
    <name evidence="23" type="ORF">Fcan01_23387</name>
</gene>
<evidence type="ECO:0000256" key="2">
    <source>
        <dbReference type="ARBA" id="ARBA00004555"/>
    </source>
</evidence>
<evidence type="ECO:0000256" key="16">
    <source>
        <dbReference type="ARBA" id="ARBA00040219"/>
    </source>
</evidence>
<feature type="domain" description="Peptidase S1" evidence="22">
    <location>
        <begin position="156"/>
        <end position="426"/>
    </location>
</feature>
<keyword evidence="8" id="KW-0256">Endoplasmic reticulum</keyword>
<proteinExistence type="predicted"/>
<evidence type="ECO:0000256" key="1">
    <source>
        <dbReference type="ARBA" id="ARBA00004240"/>
    </source>
</evidence>
<feature type="domain" description="CUB" evidence="21">
    <location>
        <begin position="17"/>
        <end position="136"/>
    </location>
</feature>
<dbReference type="SMART" id="SM00020">
    <property type="entry name" value="Tryp_SPc"/>
    <property type="match status" value="1"/>
</dbReference>
<keyword evidence="12" id="KW-0325">Glycoprotein</keyword>
<dbReference type="PROSITE" id="PS01180">
    <property type="entry name" value="CUB"/>
    <property type="match status" value="1"/>
</dbReference>
<dbReference type="CDD" id="cd00041">
    <property type="entry name" value="CUB"/>
    <property type="match status" value="1"/>
</dbReference>
<dbReference type="PROSITE" id="PS50240">
    <property type="entry name" value="TRYPSIN_DOM"/>
    <property type="match status" value="1"/>
</dbReference>
<evidence type="ECO:0000256" key="3">
    <source>
        <dbReference type="ARBA" id="ARBA00004613"/>
    </source>
</evidence>
<dbReference type="Gene3D" id="2.60.120.290">
    <property type="entry name" value="Spermadhesin, CUB domain"/>
    <property type="match status" value="1"/>
</dbReference>
<evidence type="ECO:0000256" key="5">
    <source>
        <dbReference type="ARBA" id="ARBA00022670"/>
    </source>
</evidence>
<keyword evidence="7" id="KW-0378">Hydrolase</keyword>
<evidence type="ECO:0000256" key="18">
    <source>
        <dbReference type="ARBA" id="ARBA00042403"/>
    </source>
</evidence>
<evidence type="ECO:0000256" key="19">
    <source>
        <dbReference type="ARBA" id="ARBA00042906"/>
    </source>
</evidence>
<dbReference type="OrthoDB" id="10002959at2759"/>
<comment type="function">
    <text evidence="14">Protein C is a vitamin K-dependent serine protease that regulates blood coagulation by inactivating factors Va and VIIIa in the presence of calcium ions and phospholipids. Exerts a protective effect on the endothelial cell barrier function.</text>
</comment>
<keyword evidence="11" id="KW-1015">Disulfide bond</keyword>
<evidence type="ECO:0000259" key="22">
    <source>
        <dbReference type="PROSITE" id="PS50240"/>
    </source>
</evidence>
<evidence type="ECO:0000313" key="24">
    <source>
        <dbReference type="Proteomes" id="UP000198287"/>
    </source>
</evidence>
<dbReference type="PROSITE" id="PS00134">
    <property type="entry name" value="TRYPSIN_HIS"/>
    <property type="match status" value="1"/>
</dbReference>
<evidence type="ECO:0000256" key="4">
    <source>
        <dbReference type="ARBA" id="ARBA00022525"/>
    </source>
</evidence>
<evidence type="ECO:0000259" key="21">
    <source>
        <dbReference type="PROSITE" id="PS01180"/>
    </source>
</evidence>
<evidence type="ECO:0000256" key="13">
    <source>
        <dbReference type="ARBA" id="ARBA00036045"/>
    </source>
</evidence>
<name>A0A226DAJ1_FOLCA</name>
<evidence type="ECO:0000256" key="8">
    <source>
        <dbReference type="ARBA" id="ARBA00022824"/>
    </source>
</evidence>
<dbReference type="InterPro" id="IPR018114">
    <property type="entry name" value="TRYPSIN_HIS"/>
</dbReference>
<dbReference type="PRINTS" id="PR00722">
    <property type="entry name" value="CHYMOTRYPSIN"/>
</dbReference>
<comment type="caution">
    <text evidence="23">The sequence shown here is derived from an EMBL/GenBank/DDBJ whole genome shotgun (WGS) entry which is preliminary data.</text>
</comment>
<dbReference type="InterPro" id="IPR001254">
    <property type="entry name" value="Trypsin_dom"/>
</dbReference>
<dbReference type="SUPFAM" id="SSF49854">
    <property type="entry name" value="Spermadhesin, CUB domain"/>
    <property type="match status" value="1"/>
</dbReference>
<dbReference type="Pfam" id="PF00431">
    <property type="entry name" value="CUB"/>
    <property type="match status" value="1"/>
</dbReference>
<evidence type="ECO:0000256" key="11">
    <source>
        <dbReference type="ARBA" id="ARBA00023157"/>
    </source>
</evidence>
<evidence type="ECO:0000256" key="14">
    <source>
        <dbReference type="ARBA" id="ARBA00037553"/>
    </source>
</evidence>
<reference evidence="23 24" key="1">
    <citation type="submission" date="2015-12" db="EMBL/GenBank/DDBJ databases">
        <title>The genome of Folsomia candida.</title>
        <authorList>
            <person name="Faddeeva A."/>
            <person name="Derks M.F."/>
            <person name="Anvar Y."/>
            <person name="Smit S."/>
            <person name="Van Straalen N."/>
            <person name="Roelofs D."/>
        </authorList>
    </citation>
    <scope>NUCLEOTIDE SEQUENCE [LARGE SCALE GENOMIC DNA]</scope>
    <source>
        <strain evidence="23 24">VU population</strain>
        <tissue evidence="23">Whole body</tissue>
    </source>
</reference>
<dbReference type="Gene3D" id="2.40.10.10">
    <property type="entry name" value="Trypsin-like serine proteases"/>
    <property type="match status" value="1"/>
</dbReference>
<dbReference type="CDD" id="cd00190">
    <property type="entry name" value="Tryp_SPc"/>
    <property type="match status" value="1"/>
</dbReference>
<comment type="caution">
    <text evidence="20">Lacks conserved residue(s) required for the propagation of feature annotation.</text>
</comment>
<evidence type="ECO:0000256" key="7">
    <source>
        <dbReference type="ARBA" id="ARBA00022801"/>
    </source>
</evidence>
<dbReference type="Pfam" id="PF00089">
    <property type="entry name" value="Trypsin"/>
    <property type="match status" value="2"/>
</dbReference>
<dbReference type="InterPro" id="IPR009003">
    <property type="entry name" value="Peptidase_S1_PA"/>
</dbReference>
<keyword evidence="4" id="KW-0964">Secreted</keyword>
<evidence type="ECO:0000256" key="6">
    <source>
        <dbReference type="ARBA" id="ARBA00022696"/>
    </source>
</evidence>
<keyword evidence="24" id="KW-1185">Reference proteome</keyword>
<evidence type="ECO:0000256" key="12">
    <source>
        <dbReference type="ARBA" id="ARBA00023180"/>
    </source>
</evidence>
<comment type="catalytic activity">
    <reaction evidence="13">
        <text>Degradation of blood coagulation factors Va and VIIIa.</text>
        <dbReference type="EC" id="3.4.21.69"/>
    </reaction>
</comment>
<keyword evidence="9" id="KW-0720">Serine protease</keyword>
<dbReference type="InterPro" id="IPR000859">
    <property type="entry name" value="CUB_dom"/>
</dbReference>
<dbReference type="PANTHER" id="PTHR24252">
    <property type="entry name" value="ACROSIN-RELATED"/>
    <property type="match status" value="1"/>
</dbReference>